<proteinExistence type="predicted"/>
<protein>
    <submittedName>
        <fullName evidence="1">Uncharacterized protein</fullName>
    </submittedName>
</protein>
<name>A0A2W1BTH7_HELAM</name>
<evidence type="ECO:0000313" key="2">
    <source>
        <dbReference type="Proteomes" id="UP000249218"/>
    </source>
</evidence>
<keyword evidence="2" id="KW-1185">Reference proteome</keyword>
<dbReference type="EMBL" id="KZ149976">
    <property type="protein sequence ID" value="PZC75936.1"/>
    <property type="molecule type" value="Genomic_DNA"/>
</dbReference>
<evidence type="ECO:0000313" key="1">
    <source>
        <dbReference type="EMBL" id="PZC75936.1"/>
    </source>
</evidence>
<accession>A0A2W1BTH7</accession>
<organism evidence="1 2">
    <name type="scientific">Helicoverpa armigera</name>
    <name type="common">Cotton bollworm</name>
    <name type="synonym">Heliothis armigera</name>
    <dbReference type="NCBI Taxonomy" id="29058"/>
    <lineage>
        <taxon>Eukaryota</taxon>
        <taxon>Metazoa</taxon>
        <taxon>Ecdysozoa</taxon>
        <taxon>Arthropoda</taxon>
        <taxon>Hexapoda</taxon>
        <taxon>Insecta</taxon>
        <taxon>Pterygota</taxon>
        <taxon>Neoptera</taxon>
        <taxon>Endopterygota</taxon>
        <taxon>Lepidoptera</taxon>
        <taxon>Glossata</taxon>
        <taxon>Ditrysia</taxon>
        <taxon>Noctuoidea</taxon>
        <taxon>Noctuidae</taxon>
        <taxon>Heliothinae</taxon>
        <taxon>Helicoverpa</taxon>
    </lineage>
</organism>
<reference evidence="1 2" key="1">
    <citation type="journal article" date="2017" name="BMC Biol.">
        <title>Genomic innovations, transcriptional plasticity and gene loss underlying the evolution and divergence of two highly polyphagous and invasive Helicoverpa pest species.</title>
        <authorList>
            <person name="Pearce S.L."/>
            <person name="Clarke D.F."/>
            <person name="East P.D."/>
            <person name="Elfekih S."/>
            <person name="Gordon K.H."/>
            <person name="Jermiin L.S."/>
            <person name="McGaughran A."/>
            <person name="Oakeshott J.G."/>
            <person name="Papanikolaou A."/>
            <person name="Perera O.P."/>
            <person name="Rane R.V."/>
            <person name="Richards S."/>
            <person name="Tay W.T."/>
            <person name="Walsh T.K."/>
            <person name="Anderson A."/>
            <person name="Anderson C.J."/>
            <person name="Asgari S."/>
            <person name="Board P.G."/>
            <person name="Bretschneider A."/>
            <person name="Campbell P.M."/>
            <person name="Chertemps T."/>
            <person name="Christeller J.T."/>
            <person name="Coppin C.W."/>
            <person name="Downes S.J."/>
            <person name="Duan G."/>
            <person name="Farnsworth C.A."/>
            <person name="Good R.T."/>
            <person name="Han L.B."/>
            <person name="Han Y.C."/>
            <person name="Hatje K."/>
            <person name="Horne I."/>
            <person name="Huang Y.P."/>
            <person name="Hughes D.S."/>
            <person name="Jacquin-Joly E."/>
            <person name="James W."/>
            <person name="Jhangiani S."/>
            <person name="Kollmar M."/>
            <person name="Kuwar S.S."/>
            <person name="Li S."/>
            <person name="Liu N.Y."/>
            <person name="Maibeche M.T."/>
            <person name="Miller J.R."/>
            <person name="Montagne N."/>
            <person name="Perry T."/>
            <person name="Qu J."/>
            <person name="Song S.V."/>
            <person name="Sutton G.G."/>
            <person name="Vogel H."/>
            <person name="Walenz B.P."/>
            <person name="Xu W."/>
            <person name="Zhang H.J."/>
            <person name="Zou Z."/>
            <person name="Batterham P."/>
            <person name="Edwards O.R."/>
            <person name="Feyereisen R."/>
            <person name="Gibbs R.A."/>
            <person name="Heckel D.G."/>
            <person name="McGrath A."/>
            <person name="Robin C."/>
            <person name="Scherer S.E."/>
            <person name="Worley K.C."/>
            <person name="Wu Y.D."/>
        </authorList>
    </citation>
    <scope>NUCLEOTIDE SEQUENCE [LARGE SCALE GENOMIC DNA]</scope>
    <source>
        <strain evidence="1">Harm_GR_Male_#8</strain>
        <tissue evidence="1">Whole organism</tissue>
    </source>
</reference>
<dbReference type="Proteomes" id="UP000249218">
    <property type="component" value="Unassembled WGS sequence"/>
</dbReference>
<gene>
    <name evidence="1" type="primary">HaOG205329</name>
    <name evidence="1" type="ORF">B5X24_HaOG205329</name>
</gene>
<sequence length="121" mass="13637">MKNKPQLKASSLLSQNFLKAKRELVKRSHSFTQTTGCDKPALLTTESKSEIDQTEWLEMITELCILKQLDEPKTLEMLINCGLPGETPVDIPMYRTFFGTYKSKNLLEGQTSVANKLAGQK</sequence>
<dbReference type="AlphaFoldDB" id="A0A2W1BTH7"/>